<dbReference type="PANTHER" id="PTHR11552">
    <property type="entry name" value="GLUCOSE-METHANOL-CHOLINE GMC OXIDOREDUCTASE"/>
    <property type="match status" value="1"/>
</dbReference>
<dbReference type="Proteomes" id="UP000283895">
    <property type="component" value="Unassembled WGS sequence"/>
</dbReference>
<dbReference type="InterPro" id="IPR012132">
    <property type="entry name" value="GMC_OxRdtase"/>
</dbReference>
<dbReference type="OrthoDB" id="269227at2759"/>
<dbReference type="InterPro" id="IPR007867">
    <property type="entry name" value="GMC_OxRtase_C"/>
</dbReference>
<evidence type="ECO:0000256" key="3">
    <source>
        <dbReference type="ARBA" id="ARBA00022827"/>
    </source>
</evidence>
<reference evidence="6 7" key="1">
    <citation type="submission" date="2015-09" db="EMBL/GenBank/DDBJ databases">
        <title>Host preference determinants of Valsa canker pathogens revealed by comparative genomics.</title>
        <authorList>
            <person name="Yin Z."/>
            <person name="Huang L."/>
        </authorList>
    </citation>
    <scope>NUCLEOTIDE SEQUENCE [LARGE SCALE GENOMIC DNA]</scope>
    <source>
        <strain evidence="6 7">03-1</strain>
    </source>
</reference>
<dbReference type="SUPFAM" id="SSF54373">
    <property type="entry name" value="FAD-linked reductases, C-terminal domain"/>
    <property type="match status" value="1"/>
</dbReference>
<dbReference type="STRING" id="356882.A0A423W6X7"/>
<organism evidence="6 7">
    <name type="scientific">Cytospora schulzeri</name>
    <dbReference type="NCBI Taxonomy" id="448051"/>
    <lineage>
        <taxon>Eukaryota</taxon>
        <taxon>Fungi</taxon>
        <taxon>Dikarya</taxon>
        <taxon>Ascomycota</taxon>
        <taxon>Pezizomycotina</taxon>
        <taxon>Sordariomycetes</taxon>
        <taxon>Sordariomycetidae</taxon>
        <taxon>Diaporthales</taxon>
        <taxon>Cytosporaceae</taxon>
        <taxon>Cytospora</taxon>
    </lineage>
</organism>
<keyword evidence="3" id="KW-0274">FAD</keyword>
<keyword evidence="4" id="KW-0560">Oxidoreductase</keyword>
<protein>
    <recommendedName>
        <fullName evidence="5">Glucose-methanol-choline oxidoreductase C-terminal domain-containing protein</fullName>
    </recommendedName>
</protein>
<dbReference type="GO" id="GO:0016614">
    <property type="term" value="F:oxidoreductase activity, acting on CH-OH group of donors"/>
    <property type="evidence" value="ECO:0007669"/>
    <property type="project" value="InterPro"/>
</dbReference>
<proteinExistence type="predicted"/>
<dbReference type="Pfam" id="PF05199">
    <property type="entry name" value="GMC_oxred_C"/>
    <property type="match status" value="1"/>
</dbReference>
<keyword evidence="7" id="KW-1185">Reference proteome</keyword>
<accession>A0A423W6X7</accession>
<evidence type="ECO:0000256" key="2">
    <source>
        <dbReference type="ARBA" id="ARBA00022630"/>
    </source>
</evidence>
<gene>
    <name evidence="6" type="ORF">VMCG_06609</name>
</gene>
<evidence type="ECO:0000259" key="5">
    <source>
        <dbReference type="Pfam" id="PF05199"/>
    </source>
</evidence>
<dbReference type="EMBL" id="LKEA01000024">
    <property type="protein sequence ID" value="ROV99103.1"/>
    <property type="molecule type" value="Genomic_DNA"/>
</dbReference>
<sequence>MLRKTWENLSYPLNPDVNSGDTRGVDVWPQTIQRDLGLRWDAARAYYYPVEGRNNLKLLKGTAVKLVWDNTGTKYSTFGTAEDNSDQTTASTNESLGQYAQLIASASHDGVNVSALDQIFRVQYELIFSKNVNISETLTDDISGYFQSVWWTILPCSRGSVHLGSGNQIDQPVIDPRYFLADVDMFSRIAIGKLAQNLWRTKPVGAYIVANLTAEPTSEEEWAQSIAGTYMSYPQNPHGIWAALI</sequence>
<evidence type="ECO:0000256" key="1">
    <source>
        <dbReference type="ARBA" id="ARBA00001974"/>
    </source>
</evidence>
<dbReference type="PANTHER" id="PTHR11552:SF201">
    <property type="entry name" value="GLUCOSE-METHANOL-CHOLINE OXIDOREDUCTASE N-TERMINAL DOMAIN-CONTAINING PROTEIN"/>
    <property type="match status" value="1"/>
</dbReference>
<name>A0A423W6X7_9PEZI</name>
<dbReference type="GO" id="GO:0050660">
    <property type="term" value="F:flavin adenine dinucleotide binding"/>
    <property type="evidence" value="ECO:0007669"/>
    <property type="project" value="InterPro"/>
</dbReference>
<dbReference type="AlphaFoldDB" id="A0A423W6X7"/>
<comment type="caution">
    <text evidence="6">The sequence shown here is derived from an EMBL/GenBank/DDBJ whole genome shotgun (WGS) entry which is preliminary data.</text>
</comment>
<evidence type="ECO:0000256" key="4">
    <source>
        <dbReference type="ARBA" id="ARBA00023002"/>
    </source>
</evidence>
<evidence type="ECO:0000313" key="6">
    <source>
        <dbReference type="EMBL" id="ROV99103.1"/>
    </source>
</evidence>
<dbReference type="Gene3D" id="3.30.560.10">
    <property type="entry name" value="Glucose Oxidase, domain 3"/>
    <property type="match status" value="1"/>
</dbReference>
<comment type="cofactor">
    <cofactor evidence="1">
        <name>FAD</name>
        <dbReference type="ChEBI" id="CHEBI:57692"/>
    </cofactor>
</comment>
<evidence type="ECO:0000313" key="7">
    <source>
        <dbReference type="Proteomes" id="UP000283895"/>
    </source>
</evidence>
<keyword evidence="2" id="KW-0285">Flavoprotein</keyword>
<feature type="domain" description="Glucose-methanol-choline oxidoreductase C-terminal" evidence="5">
    <location>
        <begin position="155"/>
        <end position="224"/>
    </location>
</feature>